<dbReference type="PANTHER" id="PTHR35802">
    <property type="entry name" value="PROTEASE SYNTHASE AND SPORULATION PROTEIN PAI 2"/>
    <property type="match status" value="1"/>
</dbReference>
<dbReference type="AlphaFoldDB" id="A0A7W6F4L3"/>
<dbReference type="PIRSF" id="PIRSF010372">
    <property type="entry name" value="PaiB"/>
    <property type="match status" value="1"/>
</dbReference>
<protein>
    <submittedName>
        <fullName evidence="1">Transcriptional regulator</fullName>
    </submittedName>
</protein>
<accession>A0A7W6F4L3</accession>
<dbReference type="EMBL" id="JACIDH010000016">
    <property type="protein sequence ID" value="MBB3880515.1"/>
    <property type="molecule type" value="Genomic_DNA"/>
</dbReference>
<comment type="caution">
    <text evidence="1">The sequence shown here is derived from an EMBL/GenBank/DDBJ whole genome shotgun (WGS) entry which is preliminary data.</text>
</comment>
<dbReference type="SUPFAM" id="SSF50475">
    <property type="entry name" value="FMN-binding split barrel"/>
    <property type="match status" value="1"/>
</dbReference>
<dbReference type="Gene3D" id="2.30.110.10">
    <property type="entry name" value="Electron Transport, Fmn-binding Protein, Chain A"/>
    <property type="match status" value="1"/>
</dbReference>
<sequence length="216" mass="23345">MSYPPAAFRETREDVLLGAVAEIGLAALVVVRDGMPEAVSLPMIMTRDGEALMLEGHVALANPLWRLAEGGTAALAIFQGPHAYVHPGWYPAKRAHGKVVPTWNYVVVQAHGTLAVTRDPDWLAAHLARLTDAREADRPEPWSLADAPEGYIAALQRGIVGLTLRVTRLEGVWKIAQHHPEANRRGVITGLSASDAAGDRAMAAVMERAECDRANR</sequence>
<organism evidence="1 2">
    <name type="scientific">Sphingomonas pseudosanguinis</name>
    <dbReference type="NCBI Taxonomy" id="413712"/>
    <lineage>
        <taxon>Bacteria</taxon>
        <taxon>Pseudomonadati</taxon>
        <taxon>Pseudomonadota</taxon>
        <taxon>Alphaproteobacteria</taxon>
        <taxon>Sphingomonadales</taxon>
        <taxon>Sphingomonadaceae</taxon>
        <taxon>Sphingomonas</taxon>
    </lineage>
</organism>
<name>A0A7W6F4L3_9SPHN</name>
<dbReference type="InterPro" id="IPR012349">
    <property type="entry name" value="Split_barrel_FMN-bd"/>
</dbReference>
<dbReference type="Pfam" id="PF04299">
    <property type="entry name" value="FMN_bind_2"/>
    <property type="match status" value="1"/>
</dbReference>
<dbReference type="RefSeq" id="WP_183952560.1">
    <property type="nucleotide sequence ID" value="NZ_JACIDH010000016.1"/>
</dbReference>
<dbReference type="InterPro" id="IPR007396">
    <property type="entry name" value="TR_PAI2-type"/>
</dbReference>
<dbReference type="PANTHER" id="PTHR35802:SF1">
    <property type="entry name" value="PROTEASE SYNTHASE AND SPORULATION PROTEIN PAI 2"/>
    <property type="match status" value="1"/>
</dbReference>
<keyword evidence="2" id="KW-1185">Reference proteome</keyword>
<evidence type="ECO:0000313" key="2">
    <source>
        <dbReference type="Proteomes" id="UP000538670"/>
    </source>
</evidence>
<gene>
    <name evidence="1" type="ORF">GGR48_002961</name>
</gene>
<dbReference type="Proteomes" id="UP000538670">
    <property type="component" value="Unassembled WGS sequence"/>
</dbReference>
<evidence type="ECO:0000313" key="1">
    <source>
        <dbReference type="EMBL" id="MBB3880515.1"/>
    </source>
</evidence>
<reference evidence="1 2" key="1">
    <citation type="submission" date="2020-08" db="EMBL/GenBank/DDBJ databases">
        <title>Genomic Encyclopedia of Type Strains, Phase IV (KMG-IV): sequencing the most valuable type-strain genomes for metagenomic binning, comparative biology and taxonomic classification.</title>
        <authorList>
            <person name="Goeker M."/>
        </authorList>
    </citation>
    <scope>NUCLEOTIDE SEQUENCE [LARGE SCALE GENOMIC DNA]</scope>
    <source>
        <strain evidence="1 2">DSM 19512</strain>
    </source>
</reference>
<proteinExistence type="predicted"/>